<evidence type="ECO:0000313" key="4">
    <source>
        <dbReference type="Proteomes" id="UP001331761"/>
    </source>
</evidence>
<dbReference type="GO" id="GO:0003779">
    <property type="term" value="F:actin binding"/>
    <property type="evidence" value="ECO:0007669"/>
    <property type="project" value="InterPro"/>
</dbReference>
<evidence type="ECO:0000256" key="1">
    <source>
        <dbReference type="SAM" id="MobiDB-lite"/>
    </source>
</evidence>
<dbReference type="InterPro" id="IPR003124">
    <property type="entry name" value="WH2_dom"/>
</dbReference>
<keyword evidence="4" id="KW-1185">Reference proteome</keyword>
<dbReference type="PROSITE" id="PS51082">
    <property type="entry name" value="WH2"/>
    <property type="match status" value="2"/>
</dbReference>
<evidence type="ECO:0000313" key="3">
    <source>
        <dbReference type="EMBL" id="KAK5972414.1"/>
    </source>
</evidence>
<reference evidence="3 4" key="1">
    <citation type="submission" date="2019-10" db="EMBL/GenBank/DDBJ databases">
        <title>Assembly and Annotation for the nematode Trichostrongylus colubriformis.</title>
        <authorList>
            <person name="Martin J."/>
        </authorList>
    </citation>
    <scope>NUCLEOTIDE SEQUENCE [LARGE SCALE GENOMIC DNA]</scope>
    <source>
        <strain evidence="3">G859</strain>
        <tissue evidence="3">Whole worm</tissue>
    </source>
</reference>
<feature type="domain" description="WH2" evidence="2">
    <location>
        <begin position="159"/>
        <end position="176"/>
    </location>
</feature>
<evidence type="ECO:0000259" key="2">
    <source>
        <dbReference type="PROSITE" id="PS51082"/>
    </source>
</evidence>
<sequence>MFAGNPILDEIKQGFKLRPTKTIDKSKPIIVAEIDDEDSIAPTKRTPAPPPPSLVVDTAPSEAPAAARSPRASPSPRSSPKAGPSSAKSSPSVPFPSGAPPPPPPPPGTGSMPPPPPPPPGAPAPPPPPPSNLPSATQKTRKSPSPFPQLGGKSPAEIDLGELLHSIQGGVRLRKTVTNDKSGLIVDETLKQQSVKLVEPAPSTAFIP</sequence>
<dbReference type="PRINTS" id="PR01217">
    <property type="entry name" value="PRICHEXTENSN"/>
</dbReference>
<feature type="non-terminal residue" evidence="3">
    <location>
        <position position="208"/>
    </location>
</feature>
<dbReference type="AlphaFoldDB" id="A0AAN8FAC9"/>
<dbReference type="SMART" id="SM00246">
    <property type="entry name" value="WH2"/>
    <property type="match status" value="2"/>
</dbReference>
<feature type="compositionally biased region" description="Pro residues" evidence="1">
    <location>
        <begin position="93"/>
        <end position="132"/>
    </location>
</feature>
<proteinExistence type="predicted"/>
<dbReference type="EMBL" id="WIXE01016700">
    <property type="protein sequence ID" value="KAK5972414.1"/>
    <property type="molecule type" value="Genomic_DNA"/>
</dbReference>
<feature type="compositionally biased region" description="Low complexity" evidence="1">
    <location>
        <begin position="59"/>
        <end position="92"/>
    </location>
</feature>
<accession>A0AAN8FAC9</accession>
<comment type="caution">
    <text evidence="3">The sequence shown here is derived from an EMBL/GenBank/DDBJ whole genome shotgun (WGS) entry which is preliminary data.</text>
</comment>
<protein>
    <submittedName>
        <fullName evidence="3">WH2 domain-containing protein</fullName>
    </submittedName>
</protein>
<dbReference type="Pfam" id="PF02205">
    <property type="entry name" value="WH2"/>
    <property type="match status" value="2"/>
</dbReference>
<name>A0AAN8FAC9_TRICO</name>
<organism evidence="3 4">
    <name type="scientific">Trichostrongylus colubriformis</name>
    <name type="common">Black scour worm</name>
    <dbReference type="NCBI Taxonomy" id="6319"/>
    <lineage>
        <taxon>Eukaryota</taxon>
        <taxon>Metazoa</taxon>
        <taxon>Ecdysozoa</taxon>
        <taxon>Nematoda</taxon>
        <taxon>Chromadorea</taxon>
        <taxon>Rhabditida</taxon>
        <taxon>Rhabditina</taxon>
        <taxon>Rhabditomorpha</taxon>
        <taxon>Strongyloidea</taxon>
        <taxon>Trichostrongylidae</taxon>
        <taxon>Trichostrongylus</taxon>
    </lineage>
</organism>
<gene>
    <name evidence="3" type="ORF">GCK32_018401</name>
</gene>
<feature type="domain" description="WH2" evidence="2">
    <location>
        <begin position="3"/>
        <end position="20"/>
    </location>
</feature>
<feature type="region of interest" description="Disordered" evidence="1">
    <location>
        <begin position="21"/>
        <end position="156"/>
    </location>
</feature>
<dbReference type="Proteomes" id="UP001331761">
    <property type="component" value="Unassembled WGS sequence"/>
</dbReference>